<reference evidence="4" key="1">
    <citation type="submission" date="2018-05" db="EMBL/GenBank/DDBJ databases">
        <authorList>
            <person name="Lanie J.A."/>
            <person name="Ng W.-L."/>
            <person name="Kazmierczak K.M."/>
            <person name="Andrzejewski T.M."/>
            <person name="Davidsen T.M."/>
            <person name="Wayne K.J."/>
            <person name="Tettelin H."/>
            <person name="Glass J.I."/>
            <person name="Rusch D."/>
            <person name="Podicherti R."/>
            <person name="Tsui H.-C.T."/>
            <person name="Winkler M.E."/>
        </authorList>
    </citation>
    <scope>NUCLEOTIDE SEQUENCE</scope>
</reference>
<dbReference type="InterPro" id="IPR050261">
    <property type="entry name" value="FrsA_esterase"/>
</dbReference>
<dbReference type="Pfam" id="PF12740">
    <property type="entry name" value="PETase"/>
    <property type="match status" value="1"/>
</dbReference>
<feature type="transmembrane region" description="Helical" evidence="2">
    <location>
        <begin position="350"/>
        <end position="370"/>
    </location>
</feature>
<feature type="non-terminal residue" evidence="4">
    <location>
        <position position="543"/>
    </location>
</feature>
<protein>
    <recommendedName>
        <fullName evidence="3">PET hydrolase/cutinase-like domain-containing protein</fullName>
    </recommendedName>
</protein>
<feature type="transmembrane region" description="Helical" evidence="2">
    <location>
        <begin position="398"/>
        <end position="419"/>
    </location>
</feature>
<evidence type="ECO:0000313" key="4">
    <source>
        <dbReference type="EMBL" id="SVB48659.1"/>
    </source>
</evidence>
<dbReference type="SUPFAM" id="SSF53474">
    <property type="entry name" value="alpha/beta-Hydrolases"/>
    <property type="match status" value="1"/>
</dbReference>
<name>A0A382EE29_9ZZZZ</name>
<sequence>MSNRILFYALFAIFLASMFSDQIQTSWGRVHVQEITIPTQNGQWLVADLFKPRTATAENPAPLVVVVPGFQRSKETLSNLSIELSRRGIVVMAIDPYAQGGSSSSMSTRAATKEGYGMFAIVEYTHDTPNMNYVDKKRIGATGHSAGGLAAIRGAQYFGKIAKKENTVSKLQSVFVSGMVRMGFKEKNLKNIRSNVGMSYALYDEGAWQNELQHGDMKNAPEATRLVNSGRFKTEDPIESINIGYYYGDIDQRTSRVVYNEKTLHPFQPYSLGAMANQIDYFLKVFGVESAISSKNQTWYWKEILTLISLVSSFLLVLPLARLFLDIPFFRSLVYDVPDPLPKPRGRGKAVFWFLFGFSAVVACLSYIPLSELSKTLFFEASNRHQTWFFPQRMNNAVMLWALLNGSIGLLLFFANYHFFGRNNGIHPEMWGIEINLKELAKTILLGLVIFFCYFLVLYLIYYIFHVDYRFIFIGVRKFRPVMLALLPMYMPFFFVFFFSNSLRVNGAMRFDGRQGWPGMLLGAAANTLGLFMILVVQYLAFG</sequence>
<keyword evidence="1" id="KW-0378">Hydrolase</keyword>
<dbReference type="PANTHER" id="PTHR22946">
    <property type="entry name" value="DIENELACTONE HYDROLASE DOMAIN-CONTAINING PROTEIN-RELATED"/>
    <property type="match status" value="1"/>
</dbReference>
<evidence type="ECO:0000259" key="3">
    <source>
        <dbReference type="Pfam" id="PF12740"/>
    </source>
</evidence>
<accession>A0A382EE29</accession>
<feature type="domain" description="PET hydrolase/cutinase-like" evidence="3">
    <location>
        <begin position="23"/>
        <end position="157"/>
    </location>
</feature>
<gene>
    <name evidence="4" type="ORF">METZ01_LOCUS201513</name>
</gene>
<keyword evidence="2" id="KW-0812">Transmembrane</keyword>
<dbReference type="GO" id="GO:0016788">
    <property type="term" value="F:hydrolase activity, acting on ester bonds"/>
    <property type="evidence" value="ECO:0007669"/>
    <property type="project" value="UniProtKB-ARBA"/>
</dbReference>
<dbReference type="InterPro" id="IPR041127">
    <property type="entry name" value="PET_hydrolase/cutinase-like"/>
</dbReference>
<evidence type="ECO:0000256" key="2">
    <source>
        <dbReference type="SAM" id="Phobius"/>
    </source>
</evidence>
<evidence type="ECO:0000256" key="1">
    <source>
        <dbReference type="ARBA" id="ARBA00022801"/>
    </source>
</evidence>
<dbReference type="PANTHER" id="PTHR22946:SF9">
    <property type="entry name" value="POLYKETIDE TRANSFERASE AF380"/>
    <property type="match status" value="1"/>
</dbReference>
<dbReference type="Gene3D" id="3.40.50.1820">
    <property type="entry name" value="alpha/beta hydrolase"/>
    <property type="match status" value="1"/>
</dbReference>
<organism evidence="4">
    <name type="scientific">marine metagenome</name>
    <dbReference type="NCBI Taxonomy" id="408172"/>
    <lineage>
        <taxon>unclassified sequences</taxon>
        <taxon>metagenomes</taxon>
        <taxon>ecological metagenomes</taxon>
    </lineage>
</organism>
<feature type="transmembrane region" description="Helical" evidence="2">
    <location>
        <begin position="482"/>
        <end position="499"/>
    </location>
</feature>
<dbReference type="AlphaFoldDB" id="A0A382EE29"/>
<dbReference type="InterPro" id="IPR029058">
    <property type="entry name" value="AB_hydrolase_fold"/>
</dbReference>
<feature type="transmembrane region" description="Helical" evidence="2">
    <location>
        <begin position="440"/>
        <end position="462"/>
    </location>
</feature>
<keyword evidence="2" id="KW-0472">Membrane</keyword>
<feature type="transmembrane region" description="Helical" evidence="2">
    <location>
        <begin position="520"/>
        <end position="541"/>
    </location>
</feature>
<keyword evidence="2" id="KW-1133">Transmembrane helix</keyword>
<feature type="transmembrane region" description="Helical" evidence="2">
    <location>
        <begin position="304"/>
        <end position="325"/>
    </location>
</feature>
<proteinExistence type="predicted"/>
<dbReference type="EMBL" id="UINC01043928">
    <property type="protein sequence ID" value="SVB48659.1"/>
    <property type="molecule type" value="Genomic_DNA"/>
</dbReference>